<evidence type="ECO:0000313" key="1">
    <source>
        <dbReference type="EMBL" id="CCD02559.1"/>
    </source>
</evidence>
<organism evidence="1 2">
    <name type="scientific">Azospirillum baldaniorum</name>
    <dbReference type="NCBI Taxonomy" id="1064539"/>
    <lineage>
        <taxon>Bacteria</taxon>
        <taxon>Pseudomonadati</taxon>
        <taxon>Pseudomonadota</taxon>
        <taxon>Alphaproteobacteria</taxon>
        <taxon>Rhodospirillales</taxon>
        <taxon>Azospirillaceae</taxon>
        <taxon>Azospirillum</taxon>
    </lineage>
</organism>
<dbReference type="EMBL" id="HE577330">
    <property type="protein sequence ID" value="CCD02559.1"/>
    <property type="molecule type" value="Genomic_DNA"/>
</dbReference>
<keyword evidence="2" id="KW-1185">Reference proteome</keyword>
<keyword evidence="1" id="KW-0614">Plasmid</keyword>
<protein>
    <submittedName>
        <fullName evidence="1">Uncharacterized protein</fullName>
    </submittedName>
</protein>
<geneLocation type="plasmid" evidence="1 2">
    <name>AZOBR_p3</name>
</geneLocation>
<accession>A0A9P1NR03</accession>
<dbReference type="Proteomes" id="UP000007319">
    <property type="component" value="Plasmid AZOBR_p3"/>
</dbReference>
<dbReference type="KEGG" id="abs:AZOBR_p310301"/>
<sequence>MWISDLTFIANQLAQVKEYHITTKATIAFLDNNRAIVCGFLNTENFVAAL</sequence>
<proteinExistence type="predicted"/>
<gene>
    <name evidence="1" type="ORF">AZOBR_p310301</name>
</gene>
<reference evidence="1 2" key="1">
    <citation type="journal article" date="2011" name="PLoS Genet.">
        <title>Azospirillum genomes reveal transition of bacteria from aquatic to terrestrial environments.</title>
        <authorList>
            <person name="Wisniewski-Dye F."/>
            <person name="Borziak K."/>
            <person name="Khalsa-Moyers G."/>
            <person name="Alexandre G."/>
            <person name="Sukharnikov L.O."/>
            <person name="Wuichet K."/>
            <person name="Hurst G.B."/>
            <person name="McDonald W.H."/>
            <person name="Robertson J.S."/>
            <person name="Barbe V."/>
            <person name="Calteau A."/>
            <person name="Rouy Z."/>
            <person name="Mangenot S."/>
            <person name="Prigent-Combaret C."/>
            <person name="Normand P."/>
            <person name="Boyer M."/>
            <person name="Siguier P."/>
            <person name="Dessaux Y."/>
            <person name="Elmerich C."/>
            <person name="Condemine G."/>
            <person name="Krishnen G."/>
            <person name="Kennedy I."/>
            <person name="Paterson A.H."/>
            <person name="Gonzalez V."/>
            <person name="Mavingui P."/>
            <person name="Zhulin I.B."/>
        </authorList>
    </citation>
    <scope>NUCLEOTIDE SEQUENCE [LARGE SCALE GENOMIC DNA]</scope>
    <source>
        <strain evidence="1 2">Sp245</strain>
    </source>
</reference>
<dbReference type="AlphaFoldDB" id="A0A9P1NR03"/>
<name>A0A9P1NR03_9PROT</name>
<evidence type="ECO:0000313" key="2">
    <source>
        <dbReference type="Proteomes" id="UP000007319"/>
    </source>
</evidence>